<gene>
    <name evidence="1" type="primary">Mars1-002</name>
</gene>
<evidence type="ECO:0000313" key="1">
    <source>
        <dbReference type="EMBL" id="CAB3263653.1"/>
    </source>
</evidence>
<name>A0A6F9DL11_9ASCI</name>
<dbReference type="GO" id="GO:0016874">
    <property type="term" value="F:ligase activity"/>
    <property type="evidence" value="ECO:0007669"/>
    <property type="project" value="UniProtKB-KW"/>
</dbReference>
<sequence>MKRFVSPTCQSRKPRIAWGTAFPQALKLTAKERDLQLSATVVYKRASTLGNLLTNYRSLAHASKQPVGQSRPCEKCALCGNHGRHKSMVYKQRKFTTHGQVLELKQDLDCKCYGIYAATCNICSAQYIGQTKNRFSTRWTHHRSTWKERKVNEENDNAALLHHYASKHTVVFSTHPDITQCFSVTFLQQPAPKDLDACEAKWLKITQATINIQKMVLPRLR</sequence>
<protein>
    <submittedName>
        <fullName evidence="1">Methionine--tRNA ligase, cytoplasmic</fullName>
    </submittedName>
</protein>
<keyword evidence="1" id="KW-0436">Ligase</keyword>
<dbReference type="AlphaFoldDB" id="A0A6F9DL11"/>
<reference evidence="1" key="1">
    <citation type="submission" date="2020-04" db="EMBL/GenBank/DDBJ databases">
        <authorList>
            <person name="Neveu A P."/>
        </authorList>
    </citation>
    <scope>NUCLEOTIDE SEQUENCE</scope>
    <source>
        <tissue evidence="1">Whole embryo</tissue>
    </source>
</reference>
<organism evidence="1">
    <name type="scientific">Phallusia mammillata</name>
    <dbReference type="NCBI Taxonomy" id="59560"/>
    <lineage>
        <taxon>Eukaryota</taxon>
        <taxon>Metazoa</taxon>
        <taxon>Chordata</taxon>
        <taxon>Tunicata</taxon>
        <taxon>Ascidiacea</taxon>
        <taxon>Phlebobranchia</taxon>
        <taxon>Ascidiidae</taxon>
        <taxon>Phallusia</taxon>
    </lineage>
</organism>
<proteinExistence type="evidence at transcript level"/>
<dbReference type="Gene3D" id="3.40.1440.10">
    <property type="entry name" value="GIY-YIG endonuclease"/>
    <property type="match status" value="1"/>
</dbReference>
<dbReference type="InterPro" id="IPR035901">
    <property type="entry name" value="GIY-YIG_endonuc_sf"/>
</dbReference>
<accession>A0A6F9DL11</accession>
<dbReference type="EMBL" id="LR787791">
    <property type="protein sequence ID" value="CAB3263653.1"/>
    <property type="molecule type" value="mRNA"/>
</dbReference>